<keyword evidence="5" id="KW-0479">Metal-binding</keyword>
<dbReference type="InterPro" id="IPR036866">
    <property type="entry name" value="RibonucZ/Hydroxyglut_hydro"/>
</dbReference>
<evidence type="ECO:0000256" key="3">
    <source>
        <dbReference type="ARBA" id="ARBA00022694"/>
    </source>
</evidence>
<dbReference type="Gene3D" id="3.60.15.10">
    <property type="entry name" value="Ribonuclease Z/Hydroxyacylglutathione hydrolase-like"/>
    <property type="match status" value="1"/>
</dbReference>
<dbReference type="SUPFAM" id="SSF56281">
    <property type="entry name" value="Metallo-hydrolase/oxidoreductase"/>
    <property type="match status" value="1"/>
</dbReference>
<keyword evidence="8" id="KW-0862">Zinc</keyword>
<name>A0ABP0SZJ4_9DINO</name>
<dbReference type="CDD" id="cd07717">
    <property type="entry name" value="RNaseZ_ZiPD-like_MBL-fold"/>
    <property type="match status" value="1"/>
</dbReference>
<comment type="caution">
    <text evidence="9">The sequence shown here is derived from an EMBL/GenBank/DDBJ whole genome shotgun (WGS) entry which is preliminary data.</text>
</comment>
<comment type="subunit">
    <text evidence="2">Homodimer.</text>
</comment>
<dbReference type="PANTHER" id="PTHR46018:SF2">
    <property type="entry name" value="ZINC PHOSPHODIESTERASE ELAC PROTEIN 1"/>
    <property type="match status" value="1"/>
</dbReference>
<gene>
    <name evidence="9" type="ORF">CCMP2556_LOCUS55012</name>
    <name evidence="10" type="ORF">CCMP2556_LOCUS55295</name>
</gene>
<keyword evidence="7" id="KW-0378">Hydrolase</keyword>
<sequence length="386" mass="41399">MAIWGLPTRAPVVRCCAEPDYLRVRHRFQPRPWLPSCRGLRQAACAPALLAAAGARKSKMARMERVVFLGTGSAVPVPGQRNMSSLAVMLNTGGIILVDCGEGTQHHIKVSTLLKLSRVEVILLTHLHGDHCFGLFGVLSTAAIEGRKDPILIVGPQGIQDMVESMLRFTGGWAPEESFNIEYLEIPNTGAGGEDLVGPSGSGPKGLGFHPDRCRHAEAVELGMLAGLRITAVPLVHGIPDWGYILKELDRPGKLDAAKAQKLGIPRNSLMGRLKQGEAVTLDDGRVVLPEQVLGPEIPGRSFAVLQDTSDASSAIKACHHANCVIHEATFEAAMEEDALRKGHSTSVMAARFTAACEAKRLILSHFSARYAKTSDVRPGCQRGPG</sequence>
<keyword evidence="11" id="KW-1185">Reference proteome</keyword>
<evidence type="ECO:0000256" key="1">
    <source>
        <dbReference type="ARBA" id="ARBA00001947"/>
    </source>
</evidence>
<comment type="cofactor">
    <cofactor evidence="1">
        <name>Zn(2+)</name>
        <dbReference type="ChEBI" id="CHEBI:29105"/>
    </cofactor>
</comment>
<evidence type="ECO:0000256" key="2">
    <source>
        <dbReference type="ARBA" id="ARBA00011738"/>
    </source>
</evidence>
<evidence type="ECO:0000313" key="9">
    <source>
        <dbReference type="EMBL" id="CAK9117753.1"/>
    </source>
</evidence>
<dbReference type="EMBL" id="CAXAMN010028805">
    <property type="protein sequence ID" value="CAK9117753.1"/>
    <property type="molecule type" value="Genomic_DNA"/>
</dbReference>
<evidence type="ECO:0000256" key="5">
    <source>
        <dbReference type="ARBA" id="ARBA00022723"/>
    </source>
</evidence>
<evidence type="ECO:0000256" key="8">
    <source>
        <dbReference type="ARBA" id="ARBA00022833"/>
    </source>
</evidence>
<evidence type="ECO:0000256" key="4">
    <source>
        <dbReference type="ARBA" id="ARBA00022722"/>
    </source>
</evidence>
<proteinExistence type="inferred from homology"/>
<evidence type="ECO:0000256" key="7">
    <source>
        <dbReference type="ARBA" id="ARBA00022801"/>
    </source>
</evidence>
<evidence type="ECO:0000256" key="6">
    <source>
        <dbReference type="ARBA" id="ARBA00022759"/>
    </source>
</evidence>
<keyword evidence="3" id="KW-0819">tRNA processing</keyword>
<evidence type="ECO:0000313" key="10">
    <source>
        <dbReference type="EMBL" id="CAK9118116.1"/>
    </source>
</evidence>
<dbReference type="HAMAP" id="MF_01818">
    <property type="entry name" value="RNase_Z_BN"/>
    <property type="match status" value="1"/>
</dbReference>
<dbReference type="PANTHER" id="PTHR46018">
    <property type="entry name" value="ZINC PHOSPHODIESTERASE ELAC PROTEIN 1"/>
    <property type="match status" value="1"/>
</dbReference>
<dbReference type="Pfam" id="PF23023">
    <property type="entry name" value="Anti-Pycsar_Apyc1"/>
    <property type="match status" value="1"/>
</dbReference>
<organism evidence="9 11">
    <name type="scientific">Durusdinium trenchii</name>
    <dbReference type="NCBI Taxonomy" id="1381693"/>
    <lineage>
        <taxon>Eukaryota</taxon>
        <taxon>Sar</taxon>
        <taxon>Alveolata</taxon>
        <taxon>Dinophyceae</taxon>
        <taxon>Suessiales</taxon>
        <taxon>Symbiodiniaceae</taxon>
        <taxon>Durusdinium</taxon>
    </lineage>
</organism>
<dbReference type="Proteomes" id="UP001642484">
    <property type="component" value="Unassembled WGS sequence"/>
</dbReference>
<keyword evidence="4" id="KW-0540">Nuclease</keyword>
<dbReference type="InterPro" id="IPR013471">
    <property type="entry name" value="RNase_Z/BN"/>
</dbReference>
<accession>A0ABP0SZJ4</accession>
<keyword evidence="6" id="KW-0255">Endonuclease</keyword>
<reference evidence="9 11" key="1">
    <citation type="submission" date="2024-02" db="EMBL/GenBank/DDBJ databases">
        <authorList>
            <person name="Chen Y."/>
            <person name="Shah S."/>
            <person name="Dougan E. K."/>
            <person name="Thang M."/>
            <person name="Chan C."/>
        </authorList>
    </citation>
    <scope>NUCLEOTIDE SEQUENCE [LARGE SCALE GENOMIC DNA]</scope>
</reference>
<evidence type="ECO:0000313" key="11">
    <source>
        <dbReference type="Proteomes" id="UP001642484"/>
    </source>
</evidence>
<dbReference type="EMBL" id="CAXAMN010028916">
    <property type="protein sequence ID" value="CAK9118116.1"/>
    <property type="molecule type" value="Genomic_DNA"/>
</dbReference>
<protein>
    <submittedName>
        <fullName evidence="9">Uncharacterized protein</fullName>
    </submittedName>
</protein>